<evidence type="ECO:0008006" key="3">
    <source>
        <dbReference type="Google" id="ProtNLM"/>
    </source>
</evidence>
<dbReference type="InterPro" id="IPR011990">
    <property type="entry name" value="TPR-like_helical_dom_sf"/>
</dbReference>
<name>A0A368KY72_9BACT</name>
<dbReference type="Proteomes" id="UP000253562">
    <property type="component" value="Unassembled WGS sequence"/>
</dbReference>
<sequence length="187" mass="21037">MYPGHLARVGPTIAVLPQVFAMNEILSTDQYLDFKKKLAALVPDSDDAELPSREVWQLFESIGIDQAKYPQVFVLLGECIELGLPPKSRYVDELACYDLALEICPTCPDALRAKGHCFITRDQLEEGYSLFQVAHEIDPTIETAMELAVIEFALRGESNYWNEAKARLREMTIRVSELSQVVDSQSP</sequence>
<protein>
    <recommendedName>
        <fullName evidence="3">Tetratricopeptide repeat protein</fullName>
    </recommendedName>
</protein>
<dbReference type="SUPFAM" id="SSF48452">
    <property type="entry name" value="TPR-like"/>
    <property type="match status" value="1"/>
</dbReference>
<evidence type="ECO:0000313" key="1">
    <source>
        <dbReference type="EMBL" id="RCS54162.1"/>
    </source>
</evidence>
<evidence type="ECO:0000313" key="2">
    <source>
        <dbReference type="Proteomes" id="UP000253562"/>
    </source>
</evidence>
<reference evidence="1 2" key="1">
    <citation type="submission" date="2018-07" db="EMBL/GenBank/DDBJ databases">
        <title>Comparative genomes isolates from brazilian mangrove.</title>
        <authorList>
            <person name="De Araujo J.E."/>
            <person name="Taketani R.G."/>
            <person name="Silva M.C.P."/>
            <person name="Lourenco M.V."/>
            <person name="Oliveira V.M."/>
            <person name="Andreote F.D."/>
        </authorList>
    </citation>
    <scope>NUCLEOTIDE SEQUENCE [LARGE SCALE GENOMIC DNA]</scope>
    <source>
        <strain evidence="1 2">HEX PRIS-MGV</strain>
    </source>
</reference>
<dbReference type="AlphaFoldDB" id="A0A368KY72"/>
<accession>A0A368KY72</accession>
<dbReference type="Gene3D" id="1.25.40.10">
    <property type="entry name" value="Tetratricopeptide repeat domain"/>
    <property type="match status" value="1"/>
</dbReference>
<comment type="caution">
    <text evidence="1">The sequence shown here is derived from an EMBL/GenBank/DDBJ whole genome shotgun (WGS) entry which is preliminary data.</text>
</comment>
<proteinExistence type="predicted"/>
<gene>
    <name evidence="1" type="ORF">DTL42_03160</name>
</gene>
<organism evidence="1 2">
    <name type="scientific">Bremerella cremea</name>
    <dbReference type="NCBI Taxonomy" id="1031537"/>
    <lineage>
        <taxon>Bacteria</taxon>
        <taxon>Pseudomonadati</taxon>
        <taxon>Planctomycetota</taxon>
        <taxon>Planctomycetia</taxon>
        <taxon>Pirellulales</taxon>
        <taxon>Pirellulaceae</taxon>
        <taxon>Bremerella</taxon>
    </lineage>
</organism>
<dbReference type="EMBL" id="QPEX01000010">
    <property type="protein sequence ID" value="RCS54162.1"/>
    <property type="molecule type" value="Genomic_DNA"/>
</dbReference>